<evidence type="ECO:0000313" key="10">
    <source>
        <dbReference type="EMBL" id="MDQ0190665.1"/>
    </source>
</evidence>
<gene>
    <name evidence="10" type="ORF">J2S03_002532</name>
</gene>
<evidence type="ECO:0000259" key="9">
    <source>
        <dbReference type="Pfam" id="PF22638"/>
    </source>
</evidence>
<keyword evidence="10" id="KW-0966">Cell projection</keyword>
<dbReference type="Proteomes" id="UP001232973">
    <property type="component" value="Unassembled WGS sequence"/>
</dbReference>
<proteinExistence type="inferred from homology"/>
<sequence>MGLSTFFGLNIGVNALDAMNQAENVVSNNIANQNTPGYVQETANMVEATPYPPLGENTIAGQVGQGVLVSSVTRQTSAYIDQQDRLNQGAYQMYATHSTGLTEIQGILNEPSSNGMQNALDQFFTAWQTLSGSPSDTAARQSVLTQAQMLGQTFSTVTSRLEQLQSSTLAVIEGTPSYTMQSGAASPIASDVEVLNAPQSASDTYKLSFHATSSDGSTAYTVQLQDANGNNIGSPVAITGAGTYTLGSSNGLLVSAQIPDPSTLVPPGSTLPYTQTDTFTPPGGQLGQLNEYAQQINQLNQQIVSANSFGQNANALLDQRDSILDEMSQLANISYDEASNGAVSVSLGNIAMVSATGGVTPLTLANLPQVTSGSIAGNQQIVADTQNLLSEMNGFLTSFASQVNAIQQQGYGATTSDGQPIASTPPLFDVNEDAAGNVVLSLHSYVGTGSGGTQANPKVSIGSGFSSGSGLSGVPVQVAYAASYDDTGALTGGTVQLEDESGNPIGQPVTLTASQLANGTAITVGDPATNETLSFNLSPASALFTPAPVSGQAGPYTYTQTDMVANNSTTITASDVAASAYANQPGDNTNALAMVALQNDASAYNNGTFDQGIAQMVSNVGIEANSVSSSESTANSLAQQSSSMRQSIEGVDANQQETLMVQFQNSYDAAAKFISIVDSMLQTLINMVSGT</sequence>
<evidence type="ECO:0000256" key="6">
    <source>
        <dbReference type="ARBA" id="ARBA00023143"/>
    </source>
</evidence>
<evidence type="ECO:0000259" key="8">
    <source>
        <dbReference type="Pfam" id="PF06429"/>
    </source>
</evidence>
<reference evidence="10 11" key="1">
    <citation type="submission" date="2023-07" db="EMBL/GenBank/DDBJ databases">
        <title>Genomic Encyclopedia of Type Strains, Phase IV (KMG-IV): sequencing the most valuable type-strain genomes for metagenomic binning, comparative biology and taxonomic classification.</title>
        <authorList>
            <person name="Goeker M."/>
        </authorList>
    </citation>
    <scope>NUCLEOTIDE SEQUENCE [LARGE SCALE GENOMIC DNA]</scope>
    <source>
        <strain evidence="10 11">DSM 4006</strain>
    </source>
</reference>
<dbReference type="Pfam" id="PF22638">
    <property type="entry name" value="FlgK_D1"/>
    <property type="match status" value="2"/>
</dbReference>
<keyword evidence="10" id="KW-0969">Cilium</keyword>
<name>A0ABT9XK62_9BACL</name>
<dbReference type="InterPro" id="IPR001444">
    <property type="entry name" value="Flag_bb_rod_N"/>
</dbReference>
<evidence type="ECO:0000256" key="4">
    <source>
        <dbReference type="ARBA" id="ARBA00016244"/>
    </source>
</evidence>
<dbReference type="InterPro" id="IPR010930">
    <property type="entry name" value="Flg_bb/hook_C_dom"/>
</dbReference>
<evidence type="ECO:0000256" key="3">
    <source>
        <dbReference type="ARBA" id="ARBA00009677"/>
    </source>
</evidence>
<keyword evidence="5" id="KW-0964">Secreted</keyword>
<feature type="domain" description="Flagellar basal-body/hook protein C-terminal" evidence="8">
    <location>
        <begin position="650"/>
        <end position="687"/>
    </location>
</feature>
<feature type="domain" description="Flagellar hook-associated protein FlgK helical" evidence="9">
    <location>
        <begin position="101"/>
        <end position="172"/>
    </location>
</feature>
<evidence type="ECO:0000256" key="5">
    <source>
        <dbReference type="ARBA" id="ARBA00022525"/>
    </source>
</evidence>
<keyword evidence="6" id="KW-0975">Bacterial flagellum</keyword>
<feature type="domain" description="Flagellar basal body rod protein N-terminal" evidence="7">
    <location>
        <begin position="9"/>
        <end position="38"/>
    </location>
</feature>
<dbReference type="RefSeq" id="WP_274454982.1">
    <property type="nucleotide sequence ID" value="NZ_CP067097.1"/>
</dbReference>
<comment type="caution">
    <text evidence="10">The sequence shown here is derived from an EMBL/GenBank/DDBJ whole genome shotgun (WGS) entry which is preliminary data.</text>
</comment>
<comment type="subcellular location">
    <subcellularLocation>
        <location evidence="1">Bacterial flagellum</location>
    </subcellularLocation>
    <subcellularLocation>
        <location evidence="2">Secreted</location>
    </subcellularLocation>
</comment>
<dbReference type="PANTHER" id="PTHR30033:SF2">
    <property type="entry name" value="FLAGELLAR HOOK PROTEIN"/>
    <property type="match status" value="1"/>
</dbReference>
<dbReference type="InterPro" id="IPR019776">
    <property type="entry name" value="Flagellar_basal_body_rod_CS"/>
</dbReference>
<dbReference type="EMBL" id="JAUSTP010000022">
    <property type="protein sequence ID" value="MDQ0190665.1"/>
    <property type="molecule type" value="Genomic_DNA"/>
</dbReference>
<evidence type="ECO:0000256" key="2">
    <source>
        <dbReference type="ARBA" id="ARBA00004613"/>
    </source>
</evidence>
<evidence type="ECO:0000256" key="1">
    <source>
        <dbReference type="ARBA" id="ARBA00004365"/>
    </source>
</evidence>
<dbReference type="Pfam" id="PF06429">
    <property type="entry name" value="Flg_bbr_C"/>
    <property type="match status" value="1"/>
</dbReference>
<protein>
    <recommendedName>
        <fullName evidence="4">Flagellar hook-associated protein 1</fullName>
    </recommendedName>
</protein>
<dbReference type="PANTHER" id="PTHR30033">
    <property type="entry name" value="FLAGELLAR HOOK-ASSOCIATED PROTEIN 1"/>
    <property type="match status" value="1"/>
</dbReference>
<dbReference type="Pfam" id="PF00460">
    <property type="entry name" value="Flg_bb_rod"/>
    <property type="match status" value="1"/>
</dbReference>
<evidence type="ECO:0000313" key="11">
    <source>
        <dbReference type="Proteomes" id="UP001232973"/>
    </source>
</evidence>
<dbReference type="SUPFAM" id="SSF64518">
    <property type="entry name" value="Phase 1 flagellin"/>
    <property type="match status" value="1"/>
</dbReference>
<dbReference type="PROSITE" id="PS00588">
    <property type="entry name" value="FLAGELLA_BB_ROD"/>
    <property type="match status" value="1"/>
</dbReference>
<dbReference type="InterPro" id="IPR002371">
    <property type="entry name" value="FlgK"/>
</dbReference>
<keyword evidence="10" id="KW-0282">Flagellum</keyword>
<evidence type="ECO:0000259" key="7">
    <source>
        <dbReference type="Pfam" id="PF00460"/>
    </source>
</evidence>
<keyword evidence="11" id="KW-1185">Reference proteome</keyword>
<feature type="domain" description="Flagellar hook-associated protein FlgK helical" evidence="9">
    <location>
        <begin position="285"/>
        <end position="420"/>
    </location>
</feature>
<dbReference type="InterPro" id="IPR053927">
    <property type="entry name" value="FlgK_helical"/>
</dbReference>
<comment type="similarity">
    <text evidence="3">Belongs to the flagella basal body rod proteins family.</text>
</comment>
<accession>A0ABT9XK62</accession>
<organism evidence="10 11">
    <name type="scientific">Alicyclobacillus cycloheptanicus</name>
    <dbReference type="NCBI Taxonomy" id="1457"/>
    <lineage>
        <taxon>Bacteria</taxon>
        <taxon>Bacillati</taxon>
        <taxon>Bacillota</taxon>
        <taxon>Bacilli</taxon>
        <taxon>Bacillales</taxon>
        <taxon>Alicyclobacillaceae</taxon>
        <taxon>Alicyclobacillus</taxon>
    </lineage>
</organism>